<reference evidence="5" key="1">
    <citation type="submission" date="2021-02" db="EMBL/GenBank/DDBJ databases">
        <authorList>
            <person name="Nowell W R."/>
        </authorList>
    </citation>
    <scope>NUCLEOTIDE SEQUENCE</scope>
</reference>
<name>A0A815E1W4_9BILA</name>
<dbReference type="InterPro" id="IPR016444">
    <property type="entry name" value="Synaptobrevin/VAMP"/>
</dbReference>
<dbReference type="EMBL" id="CAJOBC010041493">
    <property type="protein sequence ID" value="CAF4145073.1"/>
    <property type="molecule type" value="Genomic_DNA"/>
</dbReference>
<evidence type="ECO:0000313" key="4">
    <source>
        <dbReference type="EMBL" id="CAF1162506.1"/>
    </source>
</evidence>
<dbReference type="GO" id="GO:0016020">
    <property type="term" value="C:membrane"/>
    <property type="evidence" value="ECO:0007669"/>
    <property type="project" value="InterPro"/>
</dbReference>
<keyword evidence="1" id="KW-0175">Coiled coil</keyword>
<dbReference type="Proteomes" id="UP000681722">
    <property type="component" value="Unassembled WGS sequence"/>
</dbReference>
<dbReference type="Proteomes" id="UP000663829">
    <property type="component" value="Unassembled WGS sequence"/>
</dbReference>
<dbReference type="AlphaFoldDB" id="A0A815E1W4"/>
<organism evidence="5 8">
    <name type="scientific">Didymodactylos carnosus</name>
    <dbReference type="NCBI Taxonomy" id="1234261"/>
    <lineage>
        <taxon>Eukaryota</taxon>
        <taxon>Metazoa</taxon>
        <taxon>Spiralia</taxon>
        <taxon>Gnathifera</taxon>
        <taxon>Rotifera</taxon>
        <taxon>Eurotatoria</taxon>
        <taxon>Bdelloidea</taxon>
        <taxon>Philodinida</taxon>
        <taxon>Philodinidae</taxon>
        <taxon>Didymodactylos</taxon>
    </lineage>
</organism>
<evidence type="ECO:0000313" key="7">
    <source>
        <dbReference type="EMBL" id="CAF4145073.1"/>
    </source>
</evidence>
<feature type="transmembrane region" description="Helical" evidence="2">
    <location>
        <begin position="68"/>
        <end position="91"/>
    </location>
</feature>
<sequence>MRSQLEYAQNDVNQVVQIMKENIVKVIDRDEKLTHLDKQVEDLSNDAMQFQTNARHVKRKQCWKNVKMWIILIILLLVIIIVVVTLTVTLVNQRNNDNNSGTGK</sequence>
<dbReference type="EMBL" id="CAJNOQ010012845">
    <property type="protein sequence ID" value="CAF1309070.1"/>
    <property type="molecule type" value="Genomic_DNA"/>
</dbReference>
<dbReference type="Pfam" id="PF00957">
    <property type="entry name" value="Synaptobrevin"/>
    <property type="match status" value="1"/>
</dbReference>
<dbReference type="Gene3D" id="1.20.5.110">
    <property type="match status" value="1"/>
</dbReference>
<protein>
    <recommendedName>
        <fullName evidence="3">V-SNARE coiled-coil homology domain-containing protein</fullName>
    </recommendedName>
</protein>
<dbReference type="Proteomes" id="UP000677228">
    <property type="component" value="Unassembled WGS sequence"/>
</dbReference>
<feature type="domain" description="V-SNARE coiled-coil homology" evidence="3">
    <location>
        <begin position="4"/>
        <end position="64"/>
    </location>
</feature>
<gene>
    <name evidence="5" type="ORF">GPM918_LOCUS28903</name>
    <name evidence="4" type="ORF">OVA965_LOCUS22161</name>
    <name evidence="7" type="ORF">SRO942_LOCUS29441</name>
    <name evidence="6" type="ORF">TMI583_LOCUS22873</name>
</gene>
<dbReference type="PANTHER" id="PTHR45701">
    <property type="entry name" value="SYNAPTOBREVIN FAMILY MEMBER"/>
    <property type="match status" value="1"/>
</dbReference>
<keyword evidence="8" id="KW-1185">Reference proteome</keyword>
<keyword evidence="2" id="KW-1133">Transmembrane helix</keyword>
<proteinExistence type="predicted"/>
<dbReference type="EMBL" id="CAJOBA010033911">
    <property type="protein sequence ID" value="CAF3974107.1"/>
    <property type="molecule type" value="Genomic_DNA"/>
</dbReference>
<dbReference type="OrthoDB" id="190375at2759"/>
<comment type="caution">
    <text evidence="5">The sequence shown here is derived from an EMBL/GenBank/DDBJ whole genome shotgun (WGS) entry which is preliminary data.</text>
</comment>
<keyword evidence="2" id="KW-0472">Membrane</keyword>
<dbReference type="SUPFAM" id="SSF58038">
    <property type="entry name" value="SNARE fusion complex"/>
    <property type="match status" value="1"/>
</dbReference>
<dbReference type="PRINTS" id="PR00219">
    <property type="entry name" value="SYNAPTOBREVN"/>
</dbReference>
<evidence type="ECO:0000313" key="5">
    <source>
        <dbReference type="EMBL" id="CAF1309070.1"/>
    </source>
</evidence>
<dbReference type="Proteomes" id="UP000682733">
    <property type="component" value="Unassembled WGS sequence"/>
</dbReference>
<dbReference type="PROSITE" id="PS50892">
    <property type="entry name" value="V_SNARE"/>
    <property type="match status" value="1"/>
</dbReference>
<dbReference type="InterPro" id="IPR001388">
    <property type="entry name" value="Synaptobrevin-like"/>
</dbReference>
<evidence type="ECO:0000259" key="3">
    <source>
        <dbReference type="PROSITE" id="PS50892"/>
    </source>
</evidence>
<accession>A0A815E1W4</accession>
<evidence type="ECO:0000256" key="2">
    <source>
        <dbReference type="SAM" id="Phobius"/>
    </source>
</evidence>
<keyword evidence="2" id="KW-0812">Transmembrane</keyword>
<dbReference type="GO" id="GO:0016192">
    <property type="term" value="P:vesicle-mediated transport"/>
    <property type="evidence" value="ECO:0007669"/>
    <property type="project" value="InterPro"/>
</dbReference>
<evidence type="ECO:0000313" key="8">
    <source>
        <dbReference type="Proteomes" id="UP000663829"/>
    </source>
</evidence>
<evidence type="ECO:0000256" key="1">
    <source>
        <dbReference type="PROSITE-ProRule" id="PRU00290"/>
    </source>
</evidence>
<evidence type="ECO:0000313" key="6">
    <source>
        <dbReference type="EMBL" id="CAF3974107.1"/>
    </source>
</evidence>
<dbReference type="EMBL" id="CAJNOK010012389">
    <property type="protein sequence ID" value="CAF1162506.1"/>
    <property type="molecule type" value="Genomic_DNA"/>
</dbReference>
<dbReference type="InterPro" id="IPR042855">
    <property type="entry name" value="V_SNARE_CC"/>
</dbReference>